<evidence type="ECO:0000313" key="6">
    <source>
        <dbReference type="EMBL" id="SFI28203.1"/>
    </source>
</evidence>
<evidence type="ECO:0000256" key="3">
    <source>
        <dbReference type="ARBA" id="ARBA00022833"/>
    </source>
</evidence>
<evidence type="ECO:0000256" key="4">
    <source>
        <dbReference type="ARBA" id="ARBA00023239"/>
    </source>
</evidence>
<dbReference type="GO" id="GO:0016846">
    <property type="term" value="F:carbon-sulfur lyase activity"/>
    <property type="evidence" value="ECO:0007669"/>
    <property type="project" value="InterPro"/>
</dbReference>
<reference evidence="6 7" key="1">
    <citation type="submission" date="2016-10" db="EMBL/GenBank/DDBJ databases">
        <authorList>
            <person name="de Groot N.N."/>
        </authorList>
    </citation>
    <scope>NUCLEOTIDE SEQUENCE [LARGE SCALE GENOMIC DNA]</scope>
    <source>
        <strain evidence="6 7">LMG 23650</strain>
    </source>
</reference>
<dbReference type="GO" id="GO:0046872">
    <property type="term" value="F:metal ion binding"/>
    <property type="evidence" value="ECO:0007669"/>
    <property type="project" value="UniProtKB-KW"/>
</dbReference>
<keyword evidence="4" id="KW-0456">Lyase</keyword>
<dbReference type="EMBL" id="FOQU01000002">
    <property type="protein sequence ID" value="SFI28203.1"/>
    <property type="molecule type" value="Genomic_DNA"/>
</dbReference>
<dbReference type="OrthoDB" id="327703at2"/>
<dbReference type="InterPro" id="IPR011057">
    <property type="entry name" value="Mss4-like_sf"/>
</dbReference>
<evidence type="ECO:0000313" key="7">
    <source>
        <dbReference type="Proteomes" id="UP000199548"/>
    </source>
</evidence>
<dbReference type="Pfam" id="PF04828">
    <property type="entry name" value="GFA"/>
    <property type="match status" value="1"/>
</dbReference>
<keyword evidence="2" id="KW-0479">Metal-binding</keyword>
<dbReference type="Proteomes" id="UP000199548">
    <property type="component" value="Unassembled WGS sequence"/>
</dbReference>
<dbReference type="SUPFAM" id="SSF51316">
    <property type="entry name" value="Mss4-like"/>
    <property type="match status" value="1"/>
</dbReference>
<name>A0A1I3GXN0_9BURK</name>
<dbReference type="Gene3D" id="3.90.1590.10">
    <property type="entry name" value="glutathione-dependent formaldehyde- activating enzyme (gfa)"/>
    <property type="match status" value="1"/>
</dbReference>
<dbReference type="PANTHER" id="PTHR33337:SF40">
    <property type="entry name" value="CENP-V_GFA DOMAIN-CONTAINING PROTEIN-RELATED"/>
    <property type="match status" value="1"/>
</dbReference>
<keyword evidence="3" id="KW-0862">Zinc</keyword>
<comment type="similarity">
    <text evidence="1">Belongs to the Gfa family.</text>
</comment>
<dbReference type="InterPro" id="IPR006913">
    <property type="entry name" value="CENP-V/GFA"/>
</dbReference>
<organism evidence="6 7">
    <name type="scientific">Paraburkholderia megapolitana</name>
    <dbReference type="NCBI Taxonomy" id="420953"/>
    <lineage>
        <taxon>Bacteria</taxon>
        <taxon>Pseudomonadati</taxon>
        <taxon>Pseudomonadota</taxon>
        <taxon>Betaproteobacteria</taxon>
        <taxon>Burkholderiales</taxon>
        <taxon>Burkholderiaceae</taxon>
        <taxon>Paraburkholderia</taxon>
    </lineage>
</organism>
<evidence type="ECO:0000256" key="1">
    <source>
        <dbReference type="ARBA" id="ARBA00005495"/>
    </source>
</evidence>
<feature type="domain" description="CENP-V/GFA" evidence="5">
    <location>
        <begin position="3"/>
        <end position="133"/>
    </location>
</feature>
<gene>
    <name evidence="6" type="ORF">SAMN05192543_102742</name>
</gene>
<dbReference type="AlphaFoldDB" id="A0A1I3GXN0"/>
<dbReference type="STRING" id="420953.SAMN05192543_102742"/>
<proteinExistence type="inferred from homology"/>
<keyword evidence="7" id="KW-1185">Reference proteome</keyword>
<dbReference type="PANTHER" id="PTHR33337">
    <property type="entry name" value="GFA DOMAIN-CONTAINING PROTEIN"/>
    <property type="match status" value="1"/>
</dbReference>
<sequence length="133" mass="14013">MKITGSCHCGAIAYEANVDPQKAGLCHCTDCQTLSGAPFRASVPALAADFHLLRGQPKIYIKTAASGAKRAQAFCAECGTPIYAAAAENPTQYNLRLGAVAQRAEIPALKQGWCDSALSWAQNIAPLPGRPQQ</sequence>
<evidence type="ECO:0000256" key="2">
    <source>
        <dbReference type="ARBA" id="ARBA00022723"/>
    </source>
</evidence>
<evidence type="ECO:0000259" key="5">
    <source>
        <dbReference type="PROSITE" id="PS51891"/>
    </source>
</evidence>
<dbReference type="PROSITE" id="PS51891">
    <property type="entry name" value="CENP_V_GFA"/>
    <property type="match status" value="1"/>
</dbReference>
<accession>A0A1I3GXN0</accession>
<dbReference type="RefSeq" id="WP_091010592.1">
    <property type="nucleotide sequence ID" value="NZ_CP041745.1"/>
</dbReference>
<protein>
    <submittedName>
        <fullName evidence="6">Uncharacterized conserved protein</fullName>
    </submittedName>
</protein>